<keyword evidence="6" id="KW-0735">Signal-anchor</keyword>
<dbReference type="FunFam" id="3.90.550.10:FF:000101">
    <property type="entry name" value="Probable glycosyltransferase 5"/>
    <property type="match status" value="1"/>
</dbReference>
<evidence type="ECO:0000256" key="8">
    <source>
        <dbReference type="ARBA" id="ARBA00023034"/>
    </source>
</evidence>
<dbReference type="PANTHER" id="PTHR31311">
    <property type="entry name" value="XYLOGLUCAN 6-XYLOSYLTRANSFERASE 5-RELATED-RELATED"/>
    <property type="match status" value="1"/>
</dbReference>
<evidence type="ECO:0000256" key="4">
    <source>
        <dbReference type="ARBA" id="ARBA00022679"/>
    </source>
</evidence>
<comment type="subcellular location">
    <subcellularLocation>
        <location evidence="1">Golgi apparatus membrane</location>
        <topology evidence="1">Single-pass type II membrane protein</topology>
    </subcellularLocation>
</comment>
<evidence type="ECO:0000256" key="3">
    <source>
        <dbReference type="ARBA" id="ARBA00022676"/>
    </source>
</evidence>
<organism evidence="12 13">
    <name type="scientific">Marchantia polymorpha subsp. ruderalis</name>
    <dbReference type="NCBI Taxonomy" id="1480154"/>
    <lineage>
        <taxon>Eukaryota</taxon>
        <taxon>Viridiplantae</taxon>
        <taxon>Streptophyta</taxon>
        <taxon>Embryophyta</taxon>
        <taxon>Marchantiophyta</taxon>
        <taxon>Marchantiopsida</taxon>
        <taxon>Marchantiidae</taxon>
        <taxon>Marchantiales</taxon>
        <taxon>Marchantiaceae</taxon>
        <taxon>Marchantia</taxon>
    </lineage>
</organism>
<dbReference type="GO" id="GO:0000139">
    <property type="term" value="C:Golgi membrane"/>
    <property type="evidence" value="ECO:0007669"/>
    <property type="project" value="UniProtKB-SubCell"/>
</dbReference>
<evidence type="ECO:0000313" key="13">
    <source>
        <dbReference type="Proteomes" id="UP000077202"/>
    </source>
</evidence>
<dbReference type="GO" id="GO:0016757">
    <property type="term" value="F:glycosyltransferase activity"/>
    <property type="evidence" value="ECO:0007669"/>
    <property type="project" value="UniProtKB-KW"/>
</dbReference>
<dbReference type="EMBL" id="LVLJ01001383">
    <property type="protein sequence ID" value="OAE29859.1"/>
    <property type="molecule type" value="Genomic_DNA"/>
</dbReference>
<evidence type="ECO:0000256" key="2">
    <source>
        <dbReference type="ARBA" id="ARBA00005664"/>
    </source>
</evidence>
<keyword evidence="8" id="KW-0333">Golgi apparatus</keyword>
<sequence>MEPEERGTVEDHPSLQWCEIDAPMDKESKMNIWNWPTMMKARLGSRTVNILQILLLCTVGSVVLLRDSIGVGIELTLNTASPVEANVMDNLIGPKRNIASVEEKSVRELESVVVEEQQPPPRHPEKSRAPVVIEESPTVAANGEEKASIESNNVKPQEHQNPPVKDERAKRKKQKKPRKEEEVLIQEIQQPPVDDSNEQGGSSNLTASEPFSLGKNPKNWDQLRLGWLEKYPFMRTTPNGKPRMLMITGTQPWACKNPGGDHLMLKSIKNKIDYCRQHDIELFYNLAHLDREMSSYWAKLPIIRKLMLTHPEIEWFFWMDADAMFTDMLFEIPMETYGDYNLVMWGYDKGIYTERAWIAVNNGVFFFRNCQWSLDLLEMWAPMGPEGTVRNEWGKLFTEFLTKRPVMPADDQSALVYLLLTKPELRAKVKLEWAYELSGYWLDFVYKFEELMVTPGNHPGQGDKRWPFVVHFTGCQPCSGNNNPVYTSDTCAQQMERAFNFADNQVLQAMGFQHENLNSSYTKRIFEDTEEPLENLGPNTWATAAVSYGV</sequence>
<keyword evidence="4" id="KW-0808">Transferase</keyword>
<keyword evidence="3" id="KW-0328">Glycosyltransferase</keyword>
<keyword evidence="10" id="KW-0325">Glycoprotein</keyword>
<dbReference type="Pfam" id="PF05637">
    <property type="entry name" value="Glyco_transf_34"/>
    <property type="match status" value="1"/>
</dbReference>
<gene>
    <name evidence="12" type="ORF">AXG93_1469s1030</name>
</gene>
<keyword evidence="9" id="KW-0472">Membrane</keyword>
<evidence type="ECO:0000256" key="6">
    <source>
        <dbReference type="ARBA" id="ARBA00022968"/>
    </source>
</evidence>
<evidence type="ECO:0000256" key="9">
    <source>
        <dbReference type="ARBA" id="ARBA00023136"/>
    </source>
</evidence>
<dbReference type="InterPro" id="IPR008630">
    <property type="entry name" value="Glyco_trans_34"/>
</dbReference>
<keyword evidence="5" id="KW-0812">Transmembrane</keyword>
<evidence type="ECO:0000256" key="11">
    <source>
        <dbReference type="SAM" id="MobiDB-lite"/>
    </source>
</evidence>
<name>A0A176WA00_MARPO</name>
<evidence type="ECO:0000313" key="12">
    <source>
        <dbReference type="EMBL" id="OAE29859.1"/>
    </source>
</evidence>
<evidence type="ECO:0000256" key="1">
    <source>
        <dbReference type="ARBA" id="ARBA00004323"/>
    </source>
</evidence>
<keyword evidence="13" id="KW-1185">Reference proteome</keyword>
<dbReference type="SUPFAM" id="SSF53448">
    <property type="entry name" value="Nucleotide-diphospho-sugar transferases"/>
    <property type="match status" value="1"/>
</dbReference>
<proteinExistence type="inferred from homology"/>
<dbReference type="Proteomes" id="UP000077202">
    <property type="component" value="Unassembled WGS sequence"/>
</dbReference>
<dbReference type="AlphaFoldDB" id="A0A176WA00"/>
<evidence type="ECO:0000256" key="10">
    <source>
        <dbReference type="ARBA" id="ARBA00023180"/>
    </source>
</evidence>
<evidence type="ECO:0000256" key="5">
    <source>
        <dbReference type="ARBA" id="ARBA00022692"/>
    </source>
</evidence>
<accession>A0A176WA00</accession>
<feature type="region of interest" description="Disordered" evidence="11">
    <location>
        <begin position="110"/>
        <end position="214"/>
    </location>
</feature>
<evidence type="ECO:0000256" key="7">
    <source>
        <dbReference type="ARBA" id="ARBA00022989"/>
    </source>
</evidence>
<keyword evidence="7" id="KW-1133">Transmembrane helix</keyword>
<reference evidence="12" key="1">
    <citation type="submission" date="2016-03" db="EMBL/GenBank/DDBJ databases">
        <title>Mechanisms controlling the formation of the plant cell surface in tip-growing cells are functionally conserved among land plants.</title>
        <authorList>
            <person name="Honkanen S."/>
            <person name="Jones V.A."/>
            <person name="Morieri G."/>
            <person name="Champion C."/>
            <person name="Hetherington A.J."/>
            <person name="Kelly S."/>
            <person name="Saint-Marcoux D."/>
            <person name="Proust H."/>
            <person name="Prescott H."/>
            <person name="Dolan L."/>
        </authorList>
    </citation>
    <scope>NUCLEOTIDE SEQUENCE [LARGE SCALE GENOMIC DNA]</scope>
    <source>
        <tissue evidence="12">Whole gametophyte</tissue>
    </source>
</reference>
<protein>
    <submittedName>
        <fullName evidence="12">Uncharacterized protein</fullName>
    </submittedName>
</protein>
<feature type="compositionally biased region" description="Polar residues" evidence="11">
    <location>
        <begin position="198"/>
        <end position="209"/>
    </location>
</feature>
<comment type="caution">
    <text evidence="12">The sequence shown here is derived from an EMBL/GenBank/DDBJ whole genome shotgun (WGS) entry which is preliminary data.</text>
</comment>
<dbReference type="PANTHER" id="PTHR31311:SF44">
    <property type="entry name" value="GLYCOSYLTRANSFERASE 2-RELATED"/>
    <property type="match status" value="1"/>
</dbReference>
<dbReference type="InterPro" id="IPR029044">
    <property type="entry name" value="Nucleotide-diphossugar_trans"/>
</dbReference>
<comment type="similarity">
    <text evidence="2">Belongs to the glycosyltransferase 34 family.</text>
</comment>
<dbReference type="Gene3D" id="3.90.550.10">
    <property type="entry name" value="Spore Coat Polysaccharide Biosynthesis Protein SpsA, Chain A"/>
    <property type="match status" value="1"/>
</dbReference>